<protein>
    <submittedName>
        <fullName evidence="1">Uncharacterized protein</fullName>
    </submittedName>
</protein>
<keyword evidence="2" id="KW-1185">Reference proteome</keyword>
<organism evidence="1 2">
    <name type="scientific">Ditylenchus destructor</name>
    <dbReference type="NCBI Taxonomy" id="166010"/>
    <lineage>
        <taxon>Eukaryota</taxon>
        <taxon>Metazoa</taxon>
        <taxon>Ecdysozoa</taxon>
        <taxon>Nematoda</taxon>
        <taxon>Chromadorea</taxon>
        <taxon>Rhabditida</taxon>
        <taxon>Tylenchina</taxon>
        <taxon>Tylenchomorpha</taxon>
        <taxon>Sphaerularioidea</taxon>
        <taxon>Anguinidae</taxon>
        <taxon>Anguininae</taxon>
        <taxon>Ditylenchus</taxon>
    </lineage>
</organism>
<proteinExistence type="predicted"/>
<dbReference type="Proteomes" id="UP001201812">
    <property type="component" value="Unassembled WGS sequence"/>
</dbReference>
<gene>
    <name evidence="1" type="ORF">DdX_20344</name>
</gene>
<name>A0AAD4MHC4_9BILA</name>
<accession>A0AAD4MHC4</accession>
<evidence type="ECO:0000313" key="1">
    <source>
        <dbReference type="EMBL" id="KAI1694000.1"/>
    </source>
</evidence>
<dbReference type="EMBL" id="JAKKPZ010000560">
    <property type="protein sequence ID" value="KAI1694000.1"/>
    <property type="molecule type" value="Genomic_DNA"/>
</dbReference>
<comment type="caution">
    <text evidence="1">The sequence shown here is derived from an EMBL/GenBank/DDBJ whole genome shotgun (WGS) entry which is preliminary data.</text>
</comment>
<evidence type="ECO:0000313" key="2">
    <source>
        <dbReference type="Proteomes" id="UP001201812"/>
    </source>
</evidence>
<dbReference type="AlphaFoldDB" id="A0AAD4MHC4"/>
<reference evidence="1" key="1">
    <citation type="submission" date="2022-01" db="EMBL/GenBank/DDBJ databases">
        <title>Genome Sequence Resource for Two Populations of Ditylenchus destructor, the Migratory Endoparasitic Phytonematode.</title>
        <authorList>
            <person name="Zhang H."/>
            <person name="Lin R."/>
            <person name="Xie B."/>
        </authorList>
    </citation>
    <scope>NUCLEOTIDE SEQUENCE</scope>
    <source>
        <strain evidence="1">BazhouSP</strain>
    </source>
</reference>
<sequence>MLVIFFARKQVEVFLYHTSWVKYSSDNLKLKSGASKSAYFAFFSAKWVNFETPYFNFKLSDDYFTCTLSAGRWNDGLEDGIDNGMDTAAGWKPAVMVATHWKPSNWNASRGNGRIR</sequence>